<evidence type="ECO:0000256" key="12">
    <source>
        <dbReference type="ARBA" id="ARBA00047364"/>
    </source>
</evidence>
<keyword evidence="10 13" id="KW-0648">Protein biosynthesis</keyword>
<dbReference type="InterPro" id="IPR001412">
    <property type="entry name" value="aa-tRNA-synth_I_CS"/>
</dbReference>
<dbReference type="PROSITE" id="PS00178">
    <property type="entry name" value="AA_TRNA_LIGASE_I"/>
    <property type="match status" value="1"/>
</dbReference>
<dbReference type="NCBIfam" id="NF008900">
    <property type="entry name" value="PRK12267.1"/>
    <property type="match status" value="1"/>
</dbReference>
<dbReference type="PROSITE" id="PS50886">
    <property type="entry name" value="TRBD"/>
    <property type="match status" value="1"/>
</dbReference>
<dbReference type="Pfam" id="PF09334">
    <property type="entry name" value="tRNA-synt_1g"/>
    <property type="match status" value="1"/>
</dbReference>
<evidence type="ECO:0000256" key="4">
    <source>
        <dbReference type="ARBA" id="ARBA00022490"/>
    </source>
</evidence>
<dbReference type="Gene3D" id="3.40.50.620">
    <property type="entry name" value="HUPs"/>
    <property type="match status" value="1"/>
</dbReference>
<keyword evidence="11 13" id="KW-0030">Aminoacyl-tRNA synthetase</keyword>
<dbReference type="SUPFAM" id="SSF52374">
    <property type="entry name" value="Nucleotidylyl transferase"/>
    <property type="match status" value="1"/>
</dbReference>
<evidence type="ECO:0000256" key="9">
    <source>
        <dbReference type="ARBA" id="ARBA00022884"/>
    </source>
</evidence>
<keyword evidence="13" id="KW-0479">Metal-binding</keyword>
<feature type="binding site" evidence="13">
    <location>
        <position position="142"/>
    </location>
    <ligand>
        <name>Zn(2+)</name>
        <dbReference type="ChEBI" id="CHEBI:29105"/>
    </ligand>
</feature>
<evidence type="ECO:0000256" key="2">
    <source>
        <dbReference type="ARBA" id="ARBA00004496"/>
    </source>
</evidence>
<protein>
    <recommendedName>
        <fullName evidence="13">Methionine--tRNA ligase</fullName>
        <ecNumber evidence="13">6.1.1.10</ecNumber>
    </recommendedName>
    <alternativeName>
        <fullName evidence="13">Methionyl-tRNA synthetase</fullName>
        <shortName evidence="13">MetRS</shortName>
    </alternativeName>
</protein>
<feature type="binding site" evidence="13">
    <location>
        <position position="159"/>
    </location>
    <ligand>
        <name>Zn(2+)</name>
        <dbReference type="ChEBI" id="CHEBI:29105"/>
    </ligand>
</feature>
<dbReference type="InterPro" id="IPR014729">
    <property type="entry name" value="Rossmann-like_a/b/a_fold"/>
</dbReference>
<dbReference type="eggNOG" id="COG0143">
    <property type="taxonomic scope" value="Bacteria"/>
</dbReference>
<dbReference type="InterPro" id="IPR041872">
    <property type="entry name" value="Anticodon_Met"/>
</dbReference>
<dbReference type="InterPro" id="IPR033911">
    <property type="entry name" value="MetRS_core"/>
</dbReference>
<comment type="cofactor">
    <cofactor evidence="13">
        <name>Zn(2+)</name>
        <dbReference type="ChEBI" id="CHEBI:29105"/>
    </cofactor>
    <text evidence="13">Binds 1 zinc ion per subunit.</text>
</comment>
<dbReference type="InterPro" id="IPR014758">
    <property type="entry name" value="Met-tRNA_synth"/>
</dbReference>
<keyword evidence="5 13" id="KW-0820">tRNA-binding</keyword>
<dbReference type="SUPFAM" id="SSF47323">
    <property type="entry name" value="Anticodon-binding domain of a subclass of class I aminoacyl-tRNA synthetases"/>
    <property type="match status" value="1"/>
</dbReference>
<dbReference type="FunFam" id="1.10.730.10:FF:000026">
    <property type="entry name" value="Methionine--tRNA ligase"/>
    <property type="match status" value="1"/>
</dbReference>
<accession>C9LXE8</accession>
<evidence type="ECO:0000256" key="8">
    <source>
        <dbReference type="ARBA" id="ARBA00022840"/>
    </source>
</evidence>
<organism evidence="16 17">
    <name type="scientific">Selenomonas sputigena (strain ATCC 35185 / DSM 20758 / CCUG 44933 / VPI D19B-28)</name>
    <dbReference type="NCBI Taxonomy" id="546271"/>
    <lineage>
        <taxon>Bacteria</taxon>
        <taxon>Bacillati</taxon>
        <taxon>Bacillota</taxon>
        <taxon>Negativicutes</taxon>
        <taxon>Selenomonadales</taxon>
        <taxon>Selenomonadaceae</taxon>
        <taxon>Selenomonas</taxon>
    </lineage>
</organism>
<keyword evidence="6 13" id="KW-0436">Ligase</keyword>
<evidence type="ECO:0000256" key="1">
    <source>
        <dbReference type="ARBA" id="ARBA00003314"/>
    </source>
</evidence>
<dbReference type="Pfam" id="PF01588">
    <property type="entry name" value="tRNA_bind"/>
    <property type="match status" value="1"/>
</dbReference>
<dbReference type="GO" id="GO:0000049">
    <property type="term" value="F:tRNA binding"/>
    <property type="evidence" value="ECO:0007669"/>
    <property type="project" value="UniProtKB-UniRule"/>
</dbReference>
<evidence type="ECO:0000256" key="10">
    <source>
        <dbReference type="ARBA" id="ARBA00022917"/>
    </source>
</evidence>
<keyword evidence="4 13" id="KW-0963">Cytoplasm</keyword>
<dbReference type="FunFam" id="2.40.50.140:FF:000042">
    <property type="entry name" value="Methionine--tRNA ligase"/>
    <property type="match status" value="1"/>
</dbReference>
<proteinExistence type="inferred from homology"/>
<feature type="binding site" evidence="13">
    <location>
        <position position="156"/>
    </location>
    <ligand>
        <name>Zn(2+)</name>
        <dbReference type="ChEBI" id="CHEBI:29105"/>
    </ligand>
</feature>
<keyword evidence="9 13" id="KW-0694">RNA-binding</keyword>
<evidence type="ECO:0000256" key="7">
    <source>
        <dbReference type="ARBA" id="ARBA00022741"/>
    </source>
</evidence>
<dbReference type="FunFam" id="2.170.220.10:FF:000002">
    <property type="entry name" value="Methionine--tRNA ligase"/>
    <property type="match status" value="1"/>
</dbReference>
<evidence type="ECO:0000256" key="3">
    <source>
        <dbReference type="ARBA" id="ARBA00011738"/>
    </source>
</evidence>
<dbReference type="PRINTS" id="PR01041">
    <property type="entry name" value="TRNASYNTHMET"/>
</dbReference>
<dbReference type="Pfam" id="PF19303">
    <property type="entry name" value="Anticodon_3"/>
    <property type="match status" value="1"/>
</dbReference>
<keyword evidence="7 13" id="KW-0547">Nucleotide-binding</keyword>
<dbReference type="Gene3D" id="1.10.730.10">
    <property type="entry name" value="Isoleucyl-tRNA Synthetase, Domain 1"/>
    <property type="match status" value="1"/>
</dbReference>
<keyword evidence="8 13" id="KW-0067">ATP-binding</keyword>
<dbReference type="NCBIfam" id="TIGR00399">
    <property type="entry name" value="metG_C_term"/>
    <property type="match status" value="1"/>
</dbReference>
<dbReference type="CDD" id="cd07957">
    <property type="entry name" value="Anticodon_Ia_Met"/>
    <property type="match status" value="1"/>
</dbReference>
<dbReference type="GO" id="GO:0004825">
    <property type="term" value="F:methionine-tRNA ligase activity"/>
    <property type="evidence" value="ECO:0007669"/>
    <property type="project" value="UniProtKB-UniRule"/>
</dbReference>
<dbReference type="GO" id="GO:0046872">
    <property type="term" value="F:metal ion binding"/>
    <property type="evidence" value="ECO:0007669"/>
    <property type="project" value="UniProtKB-KW"/>
</dbReference>
<dbReference type="SUPFAM" id="SSF50249">
    <property type="entry name" value="Nucleic acid-binding proteins"/>
    <property type="match status" value="1"/>
</dbReference>
<evidence type="ECO:0000313" key="16">
    <source>
        <dbReference type="EMBL" id="EEX76331.1"/>
    </source>
</evidence>
<comment type="caution">
    <text evidence="16">The sequence shown here is derived from an EMBL/GenBank/DDBJ whole genome shotgun (WGS) entry which is preliminary data.</text>
</comment>
<comment type="subcellular location">
    <subcellularLocation>
        <location evidence="2 13">Cytoplasm</location>
    </subcellularLocation>
</comment>
<dbReference type="PANTHER" id="PTHR43326:SF1">
    <property type="entry name" value="METHIONINE--TRNA LIGASE, MITOCHONDRIAL"/>
    <property type="match status" value="1"/>
</dbReference>
<evidence type="ECO:0000259" key="15">
    <source>
        <dbReference type="PROSITE" id="PS50886"/>
    </source>
</evidence>
<dbReference type="EC" id="6.1.1.10" evidence="13"/>
<dbReference type="HAMAP" id="MF_01228">
    <property type="entry name" value="Met_tRNA_synth_type2"/>
    <property type="match status" value="1"/>
</dbReference>
<dbReference type="InterPro" id="IPR002547">
    <property type="entry name" value="tRNA-bd_dom"/>
</dbReference>
<evidence type="ECO:0000313" key="17">
    <source>
        <dbReference type="Proteomes" id="UP000003505"/>
    </source>
</evidence>
<feature type="region of interest" description="Disordered" evidence="14">
    <location>
        <begin position="527"/>
        <end position="553"/>
    </location>
</feature>
<feature type="short sequence motif" description="'HIGH' region" evidence="13">
    <location>
        <begin position="24"/>
        <end position="34"/>
    </location>
</feature>
<sequence length="665" mass="75193">MRHHAVEEAFLMTRKSFYITTPIYYPSAKLHIGHAYCTTIADAVARFKRLTDHDVFFLTGSDEHGQKIQQKAEEEGVTPIAYVDKIVAGFQGLWQKLHISNDDFIRTTEERHQRVVQEVFRRIYEKGDIYKGKYKGLYCTPCESYWTERQLADGKCPDCGREVAEVEEDAYFFKMSHYADRVLAYIEENPDFIQPVSRRNEMINFIKQGLEDLCISRTSFDWGIPVPIAPDHVIYVWFDALTNYLTPIGFLDDPEKFEKYWPADVHLVGKEIVRFHSIIWPCILMALDLPLPKMVYGHGWLIVDGDKMSKSKGNVVDPVQLIDEFGADAIRYFLLREINLGQDGNFSRDALITRINADLANDLGNLLHRTLNMIGKFQDGVVEEARGESEIDRAFLADAESAIAAYEREMEEMKLQSAIKTTWAFISRANKYIDETMPWALAKDAAKKQELTNTLYNLAESLRRISVLIEPFMPETAAKIWHQLGMEGDFSRVRFADVRTWGGFLAGTHVGSPEQLFPRIEIEAEEKPTVQGKKGSAVKSQGAQKKQGKAEKTNVAAPADGVITIDDFNRVDLRVAEIRKAERVPDTAKLMRLTVSLGAEEREVVSGIAEFYAADELVGRKVVLVANLKPAKIRGIRSHGMILCTTDESGLHLVEPAASAGSKVK</sequence>
<evidence type="ECO:0000256" key="6">
    <source>
        <dbReference type="ARBA" id="ARBA00022598"/>
    </source>
</evidence>
<dbReference type="CDD" id="cd00814">
    <property type="entry name" value="MetRS_core"/>
    <property type="match status" value="1"/>
</dbReference>
<comment type="function">
    <text evidence="1 13">Is required not only for elongation of protein synthesis but also for the initiation of all mRNA translation through initiator tRNA(fMet) aminoacylation.</text>
</comment>
<dbReference type="InterPro" id="IPR009080">
    <property type="entry name" value="tRNAsynth_Ia_anticodon-bd"/>
</dbReference>
<comment type="subunit">
    <text evidence="3 13">Homodimer.</text>
</comment>
<dbReference type="InterPro" id="IPR012340">
    <property type="entry name" value="NA-bd_OB-fold"/>
</dbReference>
<keyword evidence="13" id="KW-0862">Zinc</keyword>
<comment type="catalytic activity">
    <reaction evidence="12 13">
        <text>tRNA(Met) + L-methionine + ATP = L-methionyl-tRNA(Met) + AMP + diphosphate</text>
        <dbReference type="Rhea" id="RHEA:13481"/>
        <dbReference type="Rhea" id="RHEA-COMP:9667"/>
        <dbReference type="Rhea" id="RHEA-COMP:9698"/>
        <dbReference type="ChEBI" id="CHEBI:30616"/>
        <dbReference type="ChEBI" id="CHEBI:33019"/>
        <dbReference type="ChEBI" id="CHEBI:57844"/>
        <dbReference type="ChEBI" id="CHEBI:78442"/>
        <dbReference type="ChEBI" id="CHEBI:78530"/>
        <dbReference type="ChEBI" id="CHEBI:456215"/>
        <dbReference type="EC" id="6.1.1.10"/>
    </reaction>
</comment>
<dbReference type="GO" id="GO:0005737">
    <property type="term" value="C:cytoplasm"/>
    <property type="evidence" value="ECO:0007669"/>
    <property type="project" value="UniProtKB-SubCell"/>
</dbReference>
<dbReference type="CDD" id="cd02800">
    <property type="entry name" value="tRNA_bind_EcMetRS_like"/>
    <property type="match status" value="1"/>
</dbReference>
<evidence type="ECO:0000256" key="11">
    <source>
        <dbReference type="ARBA" id="ARBA00023146"/>
    </source>
</evidence>
<dbReference type="STRING" id="546271.Selsp_0524"/>
<feature type="binding site" evidence="13">
    <location>
        <position position="139"/>
    </location>
    <ligand>
        <name>Zn(2+)</name>
        <dbReference type="ChEBI" id="CHEBI:29105"/>
    </ligand>
</feature>
<dbReference type="AlphaFoldDB" id="C9LXE8"/>
<dbReference type="InterPro" id="IPR015413">
    <property type="entry name" value="Methionyl/Leucyl_tRNA_Synth"/>
</dbReference>
<dbReference type="GO" id="GO:0005524">
    <property type="term" value="F:ATP binding"/>
    <property type="evidence" value="ECO:0007669"/>
    <property type="project" value="UniProtKB-UniRule"/>
</dbReference>
<dbReference type="EMBL" id="ACKP02000049">
    <property type="protein sequence ID" value="EEX76331.1"/>
    <property type="molecule type" value="Genomic_DNA"/>
</dbReference>
<comment type="caution">
    <text evidence="13">Lacks conserved residue(s) required for the propagation of feature annotation.</text>
</comment>
<gene>
    <name evidence="13 16" type="primary">metG</name>
    <name evidence="16" type="ORF">SELSPUOL_02156</name>
</gene>
<dbReference type="InterPro" id="IPR004495">
    <property type="entry name" value="Met-tRNA-synth_bsu_C"/>
</dbReference>
<feature type="domain" description="TRNA-binding" evidence="15">
    <location>
        <begin position="567"/>
        <end position="665"/>
    </location>
</feature>
<evidence type="ECO:0000256" key="14">
    <source>
        <dbReference type="SAM" id="MobiDB-lite"/>
    </source>
</evidence>
<evidence type="ECO:0000256" key="5">
    <source>
        <dbReference type="ARBA" id="ARBA00022555"/>
    </source>
</evidence>
<dbReference type="InterPro" id="IPR023457">
    <property type="entry name" value="Met-tRNA_synth_2"/>
</dbReference>
<dbReference type="PANTHER" id="PTHR43326">
    <property type="entry name" value="METHIONYL-TRNA SYNTHETASE"/>
    <property type="match status" value="1"/>
</dbReference>
<reference evidence="16 17" key="1">
    <citation type="submission" date="2009-09" db="EMBL/GenBank/DDBJ databases">
        <authorList>
            <person name="Weinstock G."/>
            <person name="Sodergren E."/>
            <person name="Clifton S."/>
            <person name="Fulton L."/>
            <person name="Fulton B."/>
            <person name="Courtney L."/>
            <person name="Fronick C."/>
            <person name="Harrison M."/>
            <person name="Strong C."/>
            <person name="Farmer C."/>
            <person name="Delahaunty K."/>
            <person name="Markovic C."/>
            <person name="Hall O."/>
            <person name="Minx P."/>
            <person name="Tomlinson C."/>
            <person name="Mitreva M."/>
            <person name="Nelson J."/>
            <person name="Hou S."/>
            <person name="Wollam A."/>
            <person name="Pepin K.H."/>
            <person name="Johnson M."/>
            <person name="Bhonagiri V."/>
            <person name="Nash W.E."/>
            <person name="Warren W."/>
            <person name="Chinwalla A."/>
            <person name="Mardis E.R."/>
            <person name="Wilson R.K."/>
        </authorList>
    </citation>
    <scope>NUCLEOTIDE SEQUENCE [LARGE SCALE GENOMIC DNA]</scope>
    <source>
        <strain evidence="17">ATCC 35185 / DSM 20758 / VPI D19B-28</strain>
    </source>
</reference>
<dbReference type="GO" id="GO:0006431">
    <property type="term" value="P:methionyl-tRNA aminoacylation"/>
    <property type="evidence" value="ECO:0007669"/>
    <property type="project" value="UniProtKB-UniRule"/>
</dbReference>
<dbReference type="Proteomes" id="UP000003505">
    <property type="component" value="Unassembled WGS sequence"/>
</dbReference>
<evidence type="ECO:0000256" key="13">
    <source>
        <dbReference type="HAMAP-Rule" id="MF_01228"/>
    </source>
</evidence>
<name>C9LXE8_SELS3</name>
<dbReference type="Gene3D" id="2.170.220.10">
    <property type="match status" value="1"/>
</dbReference>
<comment type="similarity">
    <text evidence="13">Belongs to the class-I aminoacyl-tRNA synthetase family. MetG type 2A subfamily.</text>
</comment>
<dbReference type="NCBIfam" id="TIGR00398">
    <property type="entry name" value="metG"/>
    <property type="match status" value="1"/>
</dbReference>
<dbReference type="Gene3D" id="2.40.50.140">
    <property type="entry name" value="Nucleic acid-binding proteins"/>
    <property type="match status" value="1"/>
</dbReference>
<feature type="short sequence motif" description="'KMSKS' region" evidence="13">
    <location>
        <begin position="307"/>
        <end position="311"/>
    </location>
</feature>